<dbReference type="OrthoDB" id="1056775at2"/>
<dbReference type="InterPro" id="IPR014284">
    <property type="entry name" value="RNA_pol_sigma-70_dom"/>
</dbReference>
<dbReference type="GO" id="GO:0003677">
    <property type="term" value="F:DNA binding"/>
    <property type="evidence" value="ECO:0007669"/>
    <property type="project" value="InterPro"/>
</dbReference>
<evidence type="ECO:0000259" key="6">
    <source>
        <dbReference type="Pfam" id="PF08281"/>
    </source>
</evidence>
<dbReference type="InterPro" id="IPR013325">
    <property type="entry name" value="RNA_pol_sigma_r2"/>
</dbReference>
<keyword evidence="3" id="KW-0731">Sigma factor</keyword>
<dbReference type="Gene3D" id="1.10.10.10">
    <property type="entry name" value="Winged helix-like DNA-binding domain superfamily/Winged helix DNA-binding domain"/>
    <property type="match status" value="1"/>
</dbReference>
<dbReference type="Pfam" id="PF08281">
    <property type="entry name" value="Sigma70_r4_2"/>
    <property type="match status" value="1"/>
</dbReference>
<dbReference type="AlphaFoldDB" id="A0A1M4VZQ9"/>
<gene>
    <name evidence="7" type="ORF">SAMN05444377_101114</name>
</gene>
<dbReference type="GO" id="GO:0016987">
    <property type="term" value="F:sigma factor activity"/>
    <property type="evidence" value="ECO:0007669"/>
    <property type="project" value="UniProtKB-KW"/>
</dbReference>
<dbReference type="EMBL" id="FQVQ01000001">
    <property type="protein sequence ID" value="SHE74437.1"/>
    <property type="molecule type" value="Genomic_DNA"/>
</dbReference>
<evidence type="ECO:0000313" key="7">
    <source>
        <dbReference type="EMBL" id="SHE74437.1"/>
    </source>
</evidence>
<dbReference type="STRING" id="1124188.SAMN05444377_101114"/>
<dbReference type="Pfam" id="PF04542">
    <property type="entry name" value="Sigma70_r2"/>
    <property type="match status" value="1"/>
</dbReference>
<evidence type="ECO:0000313" key="8">
    <source>
        <dbReference type="Proteomes" id="UP000184147"/>
    </source>
</evidence>
<dbReference type="InterPro" id="IPR036388">
    <property type="entry name" value="WH-like_DNA-bd_sf"/>
</dbReference>
<keyword evidence="8" id="KW-1185">Reference proteome</keyword>
<dbReference type="InterPro" id="IPR013249">
    <property type="entry name" value="RNA_pol_sigma70_r4_t2"/>
</dbReference>
<keyword evidence="4" id="KW-0804">Transcription</keyword>
<dbReference type="SUPFAM" id="SSF88659">
    <property type="entry name" value="Sigma3 and sigma4 domains of RNA polymerase sigma factors"/>
    <property type="match status" value="1"/>
</dbReference>
<dbReference type="InterPro" id="IPR007627">
    <property type="entry name" value="RNA_pol_sigma70_r2"/>
</dbReference>
<reference evidence="7 8" key="1">
    <citation type="submission" date="2016-11" db="EMBL/GenBank/DDBJ databases">
        <authorList>
            <person name="Jaros S."/>
            <person name="Januszkiewicz K."/>
            <person name="Wedrychowicz H."/>
        </authorList>
    </citation>
    <scope>NUCLEOTIDE SEQUENCE [LARGE SCALE GENOMIC DNA]</scope>
    <source>
        <strain evidence="7 8">DSM 25660</strain>
    </source>
</reference>
<dbReference type="PANTHER" id="PTHR43133:SF46">
    <property type="entry name" value="RNA POLYMERASE SIGMA-70 FACTOR ECF SUBFAMILY"/>
    <property type="match status" value="1"/>
</dbReference>
<protein>
    <submittedName>
        <fullName evidence="7">RNA polymerase sigma-70 factor, ECF subfamily</fullName>
    </submittedName>
</protein>
<keyword evidence="2" id="KW-0805">Transcription regulation</keyword>
<comment type="similarity">
    <text evidence="1">Belongs to the sigma-70 factor family. ECF subfamily.</text>
</comment>
<feature type="domain" description="RNA polymerase sigma-70 region 2" evidence="5">
    <location>
        <begin position="21"/>
        <end position="87"/>
    </location>
</feature>
<dbReference type="SUPFAM" id="SSF88946">
    <property type="entry name" value="Sigma2 domain of RNA polymerase sigma factors"/>
    <property type="match status" value="1"/>
</dbReference>
<dbReference type="Gene3D" id="1.10.1740.10">
    <property type="match status" value="1"/>
</dbReference>
<dbReference type="InterPro" id="IPR013324">
    <property type="entry name" value="RNA_pol_sigma_r3/r4-like"/>
</dbReference>
<dbReference type="PANTHER" id="PTHR43133">
    <property type="entry name" value="RNA POLYMERASE ECF-TYPE SIGMA FACTO"/>
    <property type="match status" value="1"/>
</dbReference>
<dbReference type="Proteomes" id="UP000184147">
    <property type="component" value="Unassembled WGS sequence"/>
</dbReference>
<name>A0A1M4VZQ9_9FLAO</name>
<dbReference type="NCBIfam" id="TIGR02937">
    <property type="entry name" value="sigma70-ECF"/>
    <property type="match status" value="1"/>
</dbReference>
<evidence type="ECO:0000259" key="5">
    <source>
        <dbReference type="Pfam" id="PF04542"/>
    </source>
</evidence>
<evidence type="ECO:0000256" key="2">
    <source>
        <dbReference type="ARBA" id="ARBA00023015"/>
    </source>
</evidence>
<evidence type="ECO:0000256" key="1">
    <source>
        <dbReference type="ARBA" id="ARBA00010641"/>
    </source>
</evidence>
<organism evidence="7 8">
    <name type="scientific">Flavobacterium fontis</name>
    <dbReference type="NCBI Taxonomy" id="1124188"/>
    <lineage>
        <taxon>Bacteria</taxon>
        <taxon>Pseudomonadati</taxon>
        <taxon>Bacteroidota</taxon>
        <taxon>Flavobacteriia</taxon>
        <taxon>Flavobacteriales</taxon>
        <taxon>Flavobacteriaceae</taxon>
        <taxon>Flavobacterium</taxon>
    </lineage>
</organism>
<feature type="domain" description="RNA polymerase sigma factor 70 region 4 type 2" evidence="6">
    <location>
        <begin position="115"/>
        <end position="161"/>
    </location>
</feature>
<evidence type="ECO:0000256" key="3">
    <source>
        <dbReference type="ARBA" id="ARBA00023082"/>
    </source>
</evidence>
<dbReference type="GO" id="GO:0006352">
    <property type="term" value="P:DNA-templated transcription initiation"/>
    <property type="evidence" value="ECO:0007669"/>
    <property type="project" value="InterPro"/>
</dbReference>
<proteinExistence type="inferred from homology"/>
<dbReference type="CDD" id="cd06171">
    <property type="entry name" value="Sigma70_r4"/>
    <property type="match status" value="1"/>
</dbReference>
<accession>A0A1M4VZQ9</accession>
<dbReference type="InterPro" id="IPR039425">
    <property type="entry name" value="RNA_pol_sigma-70-like"/>
</dbReference>
<evidence type="ECO:0000256" key="4">
    <source>
        <dbReference type="ARBA" id="ARBA00023163"/>
    </source>
</evidence>
<sequence length="180" mass="21244">MELEQIIQGCQKKDIQAQEQLYRRYAGKMFAVCLKYVPNRDEAQDYFQEGFLLVFDKIAQYEFKGSFDGWLHRVFVNYLLQQFRKKNYLNVVDENIPDEVEVEIDEGIPPEFLFRIVQELPERYRLVFNLYVFEEYSHQEIADALGITVGTSKSNLSRAKLILKQKIELLTGSSKMPKLQ</sequence>
<dbReference type="RefSeq" id="WP_073360365.1">
    <property type="nucleotide sequence ID" value="NZ_FQVQ01000001.1"/>
</dbReference>